<name>A0A382MQL9_9ZZZZ</name>
<accession>A0A382MQL9</accession>
<feature type="domain" description="Shikimate dehydrogenase substrate binding N-terminal" evidence="1">
    <location>
        <begin position="5"/>
        <end position="87"/>
    </location>
</feature>
<dbReference type="EMBL" id="UINC01094660">
    <property type="protein sequence ID" value="SVC50087.1"/>
    <property type="molecule type" value="Genomic_DNA"/>
</dbReference>
<dbReference type="InterPro" id="IPR013708">
    <property type="entry name" value="Shikimate_DH-bd_N"/>
</dbReference>
<dbReference type="PANTHER" id="PTHR21089">
    <property type="entry name" value="SHIKIMATE DEHYDROGENASE"/>
    <property type="match status" value="1"/>
</dbReference>
<dbReference type="AlphaFoldDB" id="A0A382MQL9"/>
<dbReference type="GO" id="GO:0009423">
    <property type="term" value="P:chorismate biosynthetic process"/>
    <property type="evidence" value="ECO:0007669"/>
    <property type="project" value="TreeGrafter"/>
</dbReference>
<dbReference type="InterPro" id="IPR046346">
    <property type="entry name" value="Aminoacid_DH-like_N_sf"/>
</dbReference>
<reference evidence="2" key="1">
    <citation type="submission" date="2018-05" db="EMBL/GenBank/DDBJ databases">
        <authorList>
            <person name="Lanie J.A."/>
            <person name="Ng W.-L."/>
            <person name="Kazmierczak K.M."/>
            <person name="Andrzejewski T.M."/>
            <person name="Davidsen T.M."/>
            <person name="Wayne K.J."/>
            <person name="Tettelin H."/>
            <person name="Glass J.I."/>
            <person name="Rusch D."/>
            <person name="Podicherti R."/>
            <person name="Tsui H.-C.T."/>
            <person name="Winkler M.E."/>
        </authorList>
    </citation>
    <scope>NUCLEOTIDE SEQUENCE</scope>
</reference>
<evidence type="ECO:0000259" key="1">
    <source>
        <dbReference type="Pfam" id="PF08501"/>
    </source>
</evidence>
<dbReference type="PANTHER" id="PTHR21089:SF1">
    <property type="entry name" value="BIFUNCTIONAL 3-DEHYDROQUINATE DEHYDRATASE_SHIKIMATE DEHYDROGENASE, CHLOROPLASTIC"/>
    <property type="match status" value="1"/>
</dbReference>
<dbReference type="InterPro" id="IPR022893">
    <property type="entry name" value="Shikimate_DH_fam"/>
</dbReference>
<dbReference type="GO" id="GO:0050661">
    <property type="term" value="F:NADP binding"/>
    <property type="evidence" value="ECO:0007669"/>
    <property type="project" value="TreeGrafter"/>
</dbReference>
<dbReference type="GO" id="GO:0005829">
    <property type="term" value="C:cytosol"/>
    <property type="evidence" value="ECO:0007669"/>
    <property type="project" value="TreeGrafter"/>
</dbReference>
<evidence type="ECO:0000313" key="2">
    <source>
        <dbReference type="EMBL" id="SVC50087.1"/>
    </source>
</evidence>
<dbReference type="Pfam" id="PF08501">
    <property type="entry name" value="Shikimate_dh_N"/>
    <property type="match status" value="1"/>
</dbReference>
<sequence length="104" mass="11867">MKAGIIGYPLGHTLSPTIHNSAFNELGYNIDFQIWETEEKLLKDKIQSLRNENVLGCCITLPYKKKVMQYLDNIDNSAKEIDAINWIINKNGTLSGYNTDWLGF</sequence>
<organism evidence="2">
    <name type="scientific">marine metagenome</name>
    <dbReference type="NCBI Taxonomy" id="408172"/>
    <lineage>
        <taxon>unclassified sequences</taxon>
        <taxon>metagenomes</taxon>
        <taxon>ecological metagenomes</taxon>
    </lineage>
</organism>
<proteinExistence type="predicted"/>
<feature type="non-terminal residue" evidence="2">
    <location>
        <position position="104"/>
    </location>
</feature>
<dbReference type="Gene3D" id="3.40.50.10860">
    <property type="entry name" value="Leucine Dehydrogenase, chain A, domain 1"/>
    <property type="match status" value="1"/>
</dbReference>
<dbReference type="SUPFAM" id="SSF53223">
    <property type="entry name" value="Aminoacid dehydrogenase-like, N-terminal domain"/>
    <property type="match status" value="1"/>
</dbReference>
<dbReference type="GO" id="GO:0004764">
    <property type="term" value="F:shikimate 3-dehydrogenase (NADP+) activity"/>
    <property type="evidence" value="ECO:0007669"/>
    <property type="project" value="InterPro"/>
</dbReference>
<dbReference type="GO" id="GO:0019632">
    <property type="term" value="P:shikimate metabolic process"/>
    <property type="evidence" value="ECO:0007669"/>
    <property type="project" value="TreeGrafter"/>
</dbReference>
<gene>
    <name evidence="2" type="ORF">METZ01_LOCUS302941</name>
</gene>
<protein>
    <recommendedName>
        <fullName evidence="1">Shikimate dehydrogenase substrate binding N-terminal domain-containing protein</fullName>
    </recommendedName>
</protein>